<dbReference type="EMBL" id="BAEE01000061">
    <property type="protein sequence ID" value="GAB10714.1"/>
    <property type="molecule type" value="Genomic_DNA"/>
</dbReference>
<dbReference type="STRING" id="1073574.GOARA_061_01540"/>
<name>G7H4D9_9ACTN</name>
<gene>
    <name evidence="1" type="ORF">GOARA_061_01540</name>
</gene>
<accession>G7H4D9</accession>
<keyword evidence="2" id="KW-1185">Reference proteome</keyword>
<sequence>MPPNGSATVSCGASYAPSRTGGTISAKIHVQAVAFGKAQITQLLQVVADHAAAIRGLPPTELPGDGRFVVQKARNMGGPGARLNAEFQSQITGLPVAVEFLIENPAIQNESHSVPYDGIDYQERILEEVKGRYAHLIKDGRLLPFIETPWLKS</sequence>
<evidence type="ECO:0000313" key="1">
    <source>
        <dbReference type="EMBL" id="GAB10714.1"/>
    </source>
</evidence>
<reference evidence="1 2" key="1">
    <citation type="submission" date="2011-11" db="EMBL/GenBank/DDBJ databases">
        <title>Whole genome shotgun sequence of Gordonia araii NBRC 100433.</title>
        <authorList>
            <person name="Yoshida Y."/>
            <person name="Hosoyama A."/>
            <person name="Tsuchikane K."/>
            <person name="Katsumata H."/>
            <person name="Yamazaki S."/>
            <person name="Fujita N."/>
        </authorList>
    </citation>
    <scope>NUCLEOTIDE SEQUENCE [LARGE SCALE GENOMIC DNA]</scope>
    <source>
        <strain evidence="1 2">NBRC 100433</strain>
    </source>
</reference>
<proteinExistence type="predicted"/>
<protein>
    <submittedName>
        <fullName evidence="1">Uncharacterized protein</fullName>
    </submittedName>
</protein>
<dbReference type="AlphaFoldDB" id="G7H4D9"/>
<organism evidence="1 2">
    <name type="scientific">Gordonia araii NBRC 100433</name>
    <dbReference type="NCBI Taxonomy" id="1073574"/>
    <lineage>
        <taxon>Bacteria</taxon>
        <taxon>Bacillati</taxon>
        <taxon>Actinomycetota</taxon>
        <taxon>Actinomycetes</taxon>
        <taxon>Mycobacteriales</taxon>
        <taxon>Gordoniaceae</taxon>
        <taxon>Gordonia</taxon>
    </lineage>
</organism>
<evidence type="ECO:0000313" key="2">
    <source>
        <dbReference type="Proteomes" id="UP000035088"/>
    </source>
</evidence>
<comment type="caution">
    <text evidence="1">The sequence shown here is derived from an EMBL/GenBank/DDBJ whole genome shotgun (WGS) entry which is preliminary data.</text>
</comment>
<dbReference type="Proteomes" id="UP000035088">
    <property type="component" value="Unassembled WGS sequence"/>
</dbReference>